<keyword evidence="4" id="KW-1185">Reference proteome</keyword>
<reference evidence="3 4" key="1">
    <citation type="journal article" date="2019" name="Int. J. Syst. Evol. Microbiol.">
        <title>The Global Catalogue of Microorganisms (GCM) 10K type strain sequencing project: providing services to taxonomists for standard genome sequencing and annotation.</title>
        <authorList>
            <consortium name="The Broad Institute Genomics Platform"/>
            <consortium name="The Broad Institute Genome Sequencing Center for Infectious Disease"/>
            <person name="Wu L."/>
            <person name="Ma J."/>
        </authorList>
    </citation>
    <scope>NUCLEOTIDE SEQUENCE [LARGE SCALE GENOMIC DNA]</scope>
    <source>
        <strain evidence="3 4">JCM 4565</strain>
    </source>
</reference>
<gene>
    <name evidence="3" type="ORF">GCM10010319_61780</name>
</gene>
<dbReference type="Proteomes" id="UP001500063">
    <property type="component" value="Unassembled WGS sequence"/>
</dbReference>
<evidence type="ECO:0000256" key="1">
    <source>
        <dbReference type="SAM" id="MobiDB-lite"/>
    </source>
</evidence>
<dbReference type="Pfam" id="PF09299">
    <property type="entry name" value="Mu-transpos_C"/>
    <property type="match status" value="1"/>
</dbReference>
<dbReference type="InterPro" id="IPR001584">
    <property type="entry name" value="Integrase_cat-core"/>
</dbReference>
<dbReference type="InterPro" id="IPR015378">
    <property type="entry name" value="Transposase-like_Mu_C"/>
</dbReference>
<dbReference type="PROSITE" id="PS50994">
    <property type="entry name" value="INTEGRASE"/>
    <property type="match status" value="1"/>
</dbReference>
<feature type="domain" description="Integrase catalytic" evidence="2">
    <location>
        <begin position="161"/>
        <end position="356"/>
    </location>
</feature>
<dbReference type="Gene3D" id="3.30.420.10">
    <property type="entry name" value="Ribonuclease H-like superfamily/Ribonuclease H"/>
    <property type="match status" value="1"/>
</dbReference>
<dbReference type="InterPro" id="IPR012337">
    <property type="entry name" value="RNaseH-like_sf"/>
</dbReference>
<protein>
    <submittedName>
        <fullName evidence="3">Mu transposase C-terminal domain-containing protein</fullName>
    </submittedName>
</protein>
<evidence type="ECO:0000313" key="4">
    <source>
        <dbReference type="Proteomes" id="UP001500063"/>
    </source>
</evidence>
<dbReference type="InterPro" id="IPR009057">
    <property type="entry name" value="Homeodomain-like_sf"/>
</dbReference>
<evidence type="ECO:0000259" key="2">
    <source>
        <dbReference type="PROSITE" id="PS50994"/>
    </source>
</evidence>
<name>A0ABN0XWG4_9ACTN</name>
<accession>A0ABN0XWG4</accession>
<dbReference type="SUPFAM" id="SSF53098">
    <property type="entry name" value="Ribonuclease H-like"/>
    <property type="match status" value="1"/>
</dbReference>
<evidence type="ECO:0000313" key="3">
    <source>
        <dbReference type="EMBL" id="GAA0374892.1"/>
    </source>
</evidence>
<feature type="compositionally biased region" description="Basic and acidic residues" evidence="1">
    <location>
        <begin position="536"/>
        <end position="546"/>
    </location>
</feature>
<organism evidence="3 4">
    <name type="scientific">Streptomyces blastmyceticus</name>
    <dbReference type="NCBI Taxonomy" id="68180"/>
    <lineage>
        <taxon>Bacteria</taxon>
        <taxon>Bacillati</taxon>
        <taxon>Actinomycetota</taxon>
        <taxon>Actinomycetes</taxon>
        <taxon>Kitasatosporales</taxon>
        <taxon>Streptomycetaceae</taxon>
        <taxon>Streptomyces</taxon>
    </lineage>
</organism>
<feature type="region of interest" description="Disordered" evidence="1">
    <location>
        <begin position="499"/>
        <end position="546"/>
    </location>
</feature>
<proteinExistence type="predicted"/>
<dbReference type="EMBL" id="BAAABW010000032">
    <property type="protein sequence ID" value="GAA0374892.1"/>
    <property type="molecule type" value="Genomic_DNA"/>
</dbReference>
<dbReference type="SUPFAM" id="SSF46689">
    <property type="entry name" value="Homeodomain-like"/>
    <property type="match status" value="1"/>
</dbReference>
<dbReference type="InterPro" id="IPR036397">
    <property type="entry name" value="RNaseH_sf"/>
</dbReference>
<feature type="region of interest" description="Disordered" evidence="1">
    <location>
        <begin position="463"/>
        <end position="487"/>
    </location>
</feature>
<comment type="caution">
    <text evidence="3">The sequence shown here is derived from an EMBL/GenBank/DDBJ whole genome shotgun (WGS) entry which is preliminary data.</text>
</comment>
<sequence length="546" mass="60621">MGGAPVSLWSLACPMFSVMRMTDGAGWGEDRALLRTAAVRRLLALRTAGELTTGHVRLVAQSLDVRIRTVWRWLAAAQESGSPEPSPRPRLEITDEIIEVLADCLGNVKRAHEELARRALAVGERPPGLSTLHDAIRRDLTPGFMAGLRQGVPAARGFDPAFKRPAVHRNEVWEADHQHAPLRVVLPDGSLSRVWVTWYEDRATSMVMGWAVTASSAHRDSVLAALRSAVLTGEDYGPAGGLPSLVRIDGGADFVSKAVKDAFGALGVSLHRVFSPRHKGGVERLNRTAVTRFFADLPRYAGAPLLDHRRRAGEDDPPLTFEAFVGLLRDWVERHNTVDVLHRTGMTPLEAWQADTTLLREVSAPDLRAYMLSSDDRPRKITSHGVQFHGRYYMPEDGVGRTGTRVRVRFMPHHAHEIDLYTTAGNRYLGRAVLADEATEDERRQVLKARAARDRELRRVIKRSAAGRRERFAASTQPGPPRRLPRMTSAQAARELNAADRAQIPAVPRQRQRATERYTPRLGPAPDWAVPLPPTPDKDSPNEERP</sequence>